<evidence type="ECO:0000259" key="3">
    <source>
        <dbReference type="Pfam" id="PF26208"/>
    </source>
</evidence>
<protein>
    <submittedName>
        <fullName evidence="4">Colanidase tailspike</fullName>
    </submittedName>
</protein>
<dbReference type="Gene3D" id="2.160.20.10">
    <property type="entry name" value="Single-stranded right-handed beta-helix, Pectin lyase-like"/>
    <property type="match status" value="1"/>
</dbReference>
<evidence type="ECO:0000256" key="1">
    <source>
        <dbReference type="ARBA" id="ARBA00004328"/>
    </source>
</evidence>
<dbReference type="Proteomes" id="UP000230824">
    <property type="component" value="Segment"/>
</dbReference>
<dbReference type="KEGG" id="vg:62611856"/>
<reference evidence="4 5" key="1">
    <citation type="submission" date="2017-09" db="EMBL/GenBank/DDBJ databases">
        <title>Phage vB_EcoM_PHB05 against multidrug-resistant shiga toxin-producing Escherichia.</title>
        <authorList>
            <person name="Chen Y."/>
            <person name="Song J."/>
            <person name="Wu B."/>
        </authorList>
    </citation>
    <scope>NUCLEOTIDE SEQUENCE [LARGE SCALE GENOMIC DNA]</scope>
    <source>
        <strain evidence="4">Wastewater</strain>
    </source>
</reference>
<dbReference type="SMART" id="SM00710">
    <property type="entry name" value="PbH1"/>
    <property type="match status" value="5"/>
</dbReference>
<dbReference type="GO" id="GO:0051701">
    <property type="term" value="P:biological process involved in interaction with host"/>
    <property type="evidence" value="ECO:0007669"/>
    <property type="project" value="UniProtKB-ARBA"/>
</dbReference>
<dbReference type="InterPro" id="IPR011050">
    <property type="entry name" value="Pectin_lyase_fold/virulence"/>
</dbReference>
<organism evidence="4 5">
    <name type="scientific">Escherichia phage vB_EcoM_PHB05</name>
    <dbReference type="NCBI Taxonomy" id="2041347"/>
    <lineage>
        <taxon>Viruses</taxon>
        <taxon>Duplodnaviria</taxon>
        <taxon>Heunggongvirae</taxon>
        <taxon>Uroviricota</taxon>
        <taxon>Caudoviricetes</taxon>
        <taxon>Stephanstirmvirinae</taxon>
        <taxon>Justusliebigvirus</taxon>
        <taxon>Justusliebigvirus PHB05</taxon>
    </lineage>
</organism>
<keyword evidence="5" id="KW-1185">Reference proteome</keyword>
<dbReference type="RefSeq" id="YP_009984512.1">
    <property type="nucleotide sequence ID" value="NC_052652.1"/>
</dbReference>
<feature type="domain" description="Putative phage tail fibre N-terminal" evidence="3">
    <location>
        <begin position="10"/>
        <end position="114"/>
    </location>
</feature>
<dbReference type="Pfam" id="PF26208">
    <property type="entry name" value="Phage_phiTE_241_N"/>
    <property type="match status" value="1"/>
</dbReference>
<dbReference type="GeneID" id="62611856"/>
<dbReference type="SUPFAM" id="SSF51126">
    <property type="entry name" value="Pectin lyase-like"/>
    <property type="match status" value="1"/>
</dbReference>
<evidence type="ECO:0000313" key="5">
    <source>
        <dbReference type="Proteomes" id="UP000230824"/>
    </source>
</evidence>
<name>A0A291LB90_9CAUD</name>
<dbReference type="EMBL" id="MF805809">
    <property type="protein sequence ID" value="ATI15886.1"/>
    <property type="molecule type" value="Genomic_DNA"/>
</dbReference>
<dbReference type="InterPro" id="IPR006626">
    <property type="entry name" value="PbH1"/>
</dbReference>
<dbReference type="InterPro" id="IPR058969">
    <property type="entry name" value="Phage_phiTE_241_N"/>
</dbReference>
<sequence length="804" mass="86776">MANFPTYPATTLEQGVDLVIFSSNQMHDVINGDATATVETETGLIPTLRKALVDNFFFKSPVAWSAGSTETVFNQLRYFENGILSGYYYAPSATTANPVPMQGTPVGDSNWTLYALKTEQLASDVYPWYFKGATGYETEISPPYIFDNAIVTINGVIQIQGEAFTIKDSKIILAEPLGLDPSTGLPNKLFAFIGKTTASTSYVEKNLLSSTTGAAMVGLPSGGNLLQAQYFVTPEQFGAIGDGVTDDTQAILKTITFANTNNIQVRADKNYRFTSSIAMSGIRWYGGTFTGNGGTMISTVSCWIENVRFEKCYVKMLGGDCRFYRNIFSNATSTAAFLMQAMTSEGTLDFSYNEMYGCKYAILQQGTGEVMTYGRYSNNYIHDIKGDAIELNVVQRHYTEGLIIENNHIANVDASGQGANWGIGIGVAGSGPYGVDAPDSQYVRNFSIVGNRVYNCRQCLHVEMGKNFTIRDNEVYPNTAVSTGTGLTTCGVALYGCQDFEVDGLTGYLLNDPSVSTRMVFIDWGVNGGRYAGPPINFTIKNLDIPESSIEIATAGSDAWENSTIVSNINCNDFKWRGLPSSSTFNNIRCRSIDFIGQHGSGEGSGGGFYARSQFTYMKWVGCTALSGDETTVSFAKIYTDRCDQVGNNFGVPTAVDGTGHRGPVLTTISEQYFTDYDEFPGGRDFPTGTVIHCASGKKHVVTVGGAFFSNKEKIKATVTGQTYLQSNALNWASNGYAKAAGTKIVIPGAGANGGDLVTTIARATYVTNSLYTIDIADPIVTPTAENTQIKALNPVTFVTVNNA</sequence>
<comment type="subcellular location">
    <subcellularLocation>
        <location evidence="1">Virion</location>
    </subcellularLocation>
</comment>
<evidence type="ECO:0000256" key="2">
    <source>
        <dbReference type="ARBA" id="ARBA00022844"/>
    </source>
</evidence>
<proteinExistence type="predicted"/>
<dbReference type="InterPro" id="IPR012334">
    <property type="entry name" value="Pectin_lyas_fold"/>
</dbReference>
<dbReference type="GO" id="GO:0019058">
    <property type="term" value="P:viral life cycle"/>
    <property type="evidence" value="ECO:0007669"/>
    <property type="project" value="UniProtKB-ARBA"/>
</dbReference>
<evidence type="ECO:0000313" key="4">
    <source>
        <dbReference type="EMBL" id="ATI15886.1"/>
    </source>
</evidence>
<dbReference type="GO" id="GO:0044423">
    <property type="term" value="C:virion component"/>
    <property type="evidence" value="ECO:0007669"/>
    <property type="project" value="UniProtKB-KW"/>
</dbReference>
<accession>A0A291LB90</accession>
<keyword evidence="2" id="KW-0946">Virion</keyword>